<dbReference type="EMBL" id="GHWJ01000648">
    <property type="protein sequence ID" value="NOV33385.1"/>
    <property type="molecule type" value="Transcribed_RNA"/>
</dbReference>
<evidence type="ECO:0000256" key="1">
    <source>
        <dbReference type="ARBA" id="ARBA00001913"/>
    </source>
</evidence>
<protein>
    <submittedName>
        <fullName evidence="5">Putative secreted protein</fullName>
    </submittedName>
</protein>
<feature type="domain" description="Sulfatase N-terminal" evidence="4">
    <location>
        <begin position="29"/>
        <end position="79"/>
    </location>
</feature>
<feature type="signal peptide" evidence="3">
    <location>
        <begin position="1"/>
        <end position="23"/>
    </location>
</feature>
<dbReference type="VEuPathDB" id="VectorBase:LOC119177296"/>
<evidence type="ECO:0000313" key="5">
    <source>
        <dbReference type="EMBL" id="NOV33385.1"/>
    </source>
</evidence>
<organism evidence="5">
    <name type="scientific">Rhipicephalus microplus</name>
    <name type="common">Cattle tick</name>
    <name type="synonym">Boophilus microplus</name>
    <dbReference type="NCBI Taxonomy" id="6941"/>
    <lineage>
        <taxon>Eukaryota</taxon>
        <taxon>Metazoa</taxon>
        <taxon>Ecdysozoa</taxon>
        <taxon>Arthropoda</taxon>
        <taxon>Chelicerata</taxon>
        <taxon>Arachnida</taxon>
        <taxon>Acari</taxon>
        <taxon>Parasitiformes</taxon>
        <taxon>Ixodida</taxon>
        <taxon>Ixodoidea</taxon>
        <taxon>Ixodidae</taxon>
        <taxon>Rhipicephalinae</taxon>
        <taxon>Rhipicephalus</taxon>
        <taxon>Boophilus</taxon>
    </lineage>
</organism>
<comment type="cofactor">
    <cofactor evidence="1">
        <name>Ca(2+)</name>
        <dbReference type="ChEBI" id="CHEBI:29108"/>
    </cofactor>
</comment>
<reference evidence="5" key="1">
    <citation type="submission" date="2019-09" db="EMBL/GenBank/DDBJ databases">
        <title>Organ-specific transcriptomic study of the physiology of the cattle tick, Rhipicephalus microplus.</title>
        <authorList>
            <person name="Tirloni L."/>
            <person name="Braz G."/>
            <person name="Gandara A.C.P."/>
            <person name="Sabadin G.A."/>
            <person name="da Silva R.M."/>
            <person name="Guizzo M.G."/>
            <person name="Machado J.A."/>
            <person name="Costa E.P."/>
            <person name="Gomes H.F."/>
            <person name="Moraes J."/>
            <person name="Mota M.B.S."/>
            <person name="Mesquita R.D."/>
            <person name="Alvarenga P.H."/>
            <person name="Alves F."/>
            <person name="Seixas A."/>
            <person name="da Fonseca R.N."/>
            <person name="Fogaca A."/>
            <person name="Logullo C."/>
            <person name="Tanaka A."/>
            <person name="Daffre S."/>
            <person name="Termignoni C."/>
            <person name="Vaz I.S.Jr."/>
            <person name="Oliveira P.L."/>
            <person name="Ribeiro J.M."/>
        </authorList>
    </citation>
    <scope>NUCLEOTIDE SEQUENCE</scope>
    <source>
        <strain evidence="5">Porto Alegre</strain>
    </source>
</reference>
<dbReference type="PANTHER" id="PTHR42693:SF47">
    <property type="entry name" value="N-ACETYLGALACTOSAMINE-6-SULFATASE"/>
    <property type="match status" value="1"/>
</dbReference>
<sequence>MGPMKNTGNALCLCLMVLGSAQCSFEVRPNFVVMVMDDMGWGDLGIYGHPARETPNLDKMASEGTLFTDFYAASPVCSPCG</sequence>
<dbReference type="GO" id="GO:0004065">
    <property type="term" value="F:arylsulfatase activity"/>
    <property type="evidence" value="ECO:0007669"/>
    <property type="project" value="TreeGrafter"/>
</dbReference>
<dbReference type="InterPro" id="IPR017850">
    <property type="entry name" value="Alkaline_phosphatase_core_sf"/>
</dbReference>
<dbReference type="AlphaFoldDB" id="A0A6M2CIF3"/>
<keyword evidence="3" id="KW-0732">Signal</keyword>
<name>A0A6M2CIF3_RHIMP</name>
<comment type="similarity">
    <text evidence="2">Belongs to the sulfatase family.</text>
</comment>
<evidence type="ECO:0000259" key="4">
    <source>
        <dbReference type="Pfam" id="PF00884"/>
    </source>
</evidence>
<dbReference type="SUPFAM" id="SSF53649">
    <property type="entry name" value="Alkaline phosphatase-like"/>
    <property type="match status" value="1"/>
</dbReference>
<dbReference type="Gene3D" id="3.40.720.10">
    <property type="entry name" value="Alkaline Phosphatase, subunit A"/>
    <property type="match status" value="1"/>
</dbReference>
<proteinExistence type="inferred from homology"/>
<evidence type="ECO:0000256" key="2">
    <source>
        <dbReference type="ARBA" id="ARBA00008779"/>
    </source>
</evidence>
<accession>A0A6M2CIF3</accession>
<dbReference type="InterPro" id="IPR000917">
    <property type="entry name" value="Sulfatase_N"/>
</dbReference>
<feature type="chain" id="PRO_5026853313" evidence="3">
    <location>
        <begin position="24"/>
        <end position="81"/>
    </location>
</feature>
<dbReference type="PANTHER" id="PTHR42693">
    <property type="entry name" value="ARYLSULFATASE FAMILY MEMBER"/>
    <property type="match status" value="1"/>
</dbReference>
<dbReference type="Pfam" id="PF00884">
    <property type="entry name" value="Sulfatase"/>
    <property type="match status" value="1"/>
</dbReference>
<dbReference type="InterPro" id="IPR050738">
    <property type="entry name" value="Sulfatase"/>
</dbReference>
<dbReference type="OrthoDB" id="103349at2759"/>
<evidence type="ECO:0000256" key="3">
    <source>
        <dbReference type="SAM" id="SignalP"/>
    </source>
</evidence>